<dbReference type="RefSeq" id="WP_181389670.1">
    <property type="nucleotide sequence ID" value="NZ_QGKM01000029.1"/>
</dbReference>
<evidence type="ECO:0000313" key="2">
    <source>
        <dbReference type="Proteomes" id="UP000245539"/>
    </source>
</evidence>
<gene>
    <name evidence="1" type="ORF">DKW60_11350</name>
</gene>
<feature type="non-terminal residue" evidence="1">
    <location>
        <position position="1"/>
    </location>
</feature>
<accession>A0A317CKZ8</accession>
<keyword evidence="2" id="KW-1185">Reference proteome</keyword>
<evidence type="ECO:0000313" key="1">
    <source>
        <dbReference type="EMBL" id="PWQ97010.1"/>
    </source>
</evidence>
<dbReference type="AlphaFoldDB" id="A0A317CKZ8"/>
<protein>
    <submittedName>
        <fullName evidence="1">Uncharacterized protein</fullName>
    </submittedName>
</protein>
<comment type="caution">
    <text evidence="1">The sequence shown here is derived from an EMBL/GenBank/DDBJ whole genome shotgun (WGS) entry which is preliminary data.</text>
</comment>
<dbReference type="Proteomes" id="UP000245539">
    <property type="component" value="Unassembled WGS sequence"/>
</dbReference>
<dbReference type="EMBL" id="QGKM01000029">
    <property type="protein sequence ID" value="PWQ97010.1"/>
    <property type="molecule type" value="Genomic_DNA"/>
</dbReference>
<organism evidence="1 2">
    <name type="scientific">Leucothrix pacifica</name>
    <dbReference type="NCBI Taxonomy" id="1247513"/>
    <lineage>
        <taxon>Bacteria</taxon>
        <taxon>Pseudomonadati</taxon>
        <taxon>Pseudomonadota</taxon>
        <taxon>Gammaproteobacteria</taxon>
        <taxon>Thiotrichales</taxon>
        <taxon>Thiotrichaceae</taxon>
        <taxon>Leucothrix</taxon>
    </lineage>
</organism>
<reference evidence="1 2" key="1">
    <citation type="submission" date="2018-05" db="EMBL/GenBank/DDBJ databases">
        <title>Leucothrix arctica sp. nov., isolated from Arctic seawater.</title>
        <authorList>
            <person name="Choi A."/>
            <person name="Baek K."/>
        </authorList>
    </citation>
    <scope>NUCLEOTIDE SEQUENCE [LARGE SCALE GENOMIC DNA]</scope>
    <source>
        <strain evidence="1 2">JCM 18388</strain>
    </source>
</reference>
<sequence>FFVVYRDLYLTTTHPRIPNDKEAICIILYGMGVVKAHSNDFLADDIFASLSHNIEISEALDIATAISQTRQPFDRHELAYGGLIKSKFDWQTLDGSYHSISHYPSSRIYGHYGLSSLLSFAFKTQPKLVLQWLENKPENTNAVMPIELITQTLAFKQELPLICLLLESRNSYLQLLGAAGLIYKLQENDLCTDKAFSILNESLIDKADIAWIIARYYKELTHSSHRLSSRIEAEAKRLANISLYPETSWGGEEYAAQEKKRLEESLTNSKDSLKANTEKADKFINAWSESISSTAINDKQFQFLVQNLVNSGEHCHKLANGLPRSNTLRTKLLQENITAVKKLMGSDDINLFSDHTETMKWGVMSFIALNDNKDLGKKIGQFVSPYDKKLSTQVAAPYLHVLSSTEWRDHVAQLAFTNLFPLLSIDYSDKDRHDLSLLANYSIDGVRGVLLLAQNNWAAPHDTRNLLDTLLGQLIWLSWSFSEKLKLKDFRTEWLKNPHLPCHVKALTIWSSARHVLKNTNHATSLLQELAEIPLNDSLETQQLNRILTVIDVGIASAFKENELRVLPLLHDFWQKITVTWGNKLPVYLLKVTHDLVESIEKKDTNHGILSEDGFRESYSLAYLREYSG</sequence>
<name>A0A317CKZ8_9GAMM</name>
<proteinExistence type="predicted"/>